<dbReference type="Proteomes" id="UP000612055">
    <property type="component" value="Unassembled WGS sequence"/>
</dbReference>
<keyword evidence="3 5" id="KW-0378">Hydrolase</keyword>
<dbReference type="InterPro" id="IPR030231">
    <property type="entry name" value="Gpn2"/>
</dbReference>
<feature type="region of interest" description="Disordered" evidence="6">
    <location>
        <begin position="117"/>
        <end position="146"/>
    </location>
</feature>
<dbReference type="EMBL" id="JAEHOE010000181">
    <property type="protein sequence ID" value="KAG2483316.1"/>
    <property type="molecule type" value="Genomic_DNA"/>
</dbReference>
<sequence length="373" mass="39916">MPFGQVVVGPPGSGKTTYCRGLQQFLAASGRKVAIVNLDPANDMLPYEAAVDVADLVCLEEVMAELKLGPNGGLLYCMDYLAKNLDWLQERLEPLAKDDYYFLLDCPGQVELFAVDGTSYPAPSPPGGDSAAGSRQPPHDEDLTSGAASRLGRDAAGTSSGSGGGGSLRAVLRALAEAWGYRLVAVQLVDAHLCTDPSKYLSALLLSLNTMLHLELPHINVLSKMDLVRQYGKLDFNLEYYTEVQDLGFLVAAMGGKPFSNRFRKLSLGLCEVVEEYGLVSFMPLAIQEKETLRKLVLAADKANGYCFATLRGHTPYPPEILYGSAGHGLAEKDIWLSMQERYLDGDVSERLAAGEGGTTAAVQEGGTASAGV</sequence>
<accession>A0A835XGJ5</accession>
<dbReference type="Gene3D" id="3.40.50.300">
    <property type="entry name" value="P-loop containing nucleotide triphosphate hydrolases"/>
    <property type="match status" value="2"/>
</dbReference>
<evidence type="ECO:0000256" key="3">
    <source>
        <dbReference type="ARBA" id="ARBA00022801"/>
    </source>
</evidence>
<dbReference type="CDD" id="cd17871">
    <property type="entry name" value="GPN2"/>
    <property type="match status" value="1"/>
</dbReference>
<comment type="caution">
    <text evidence="7">The sequence shown here is derived from an EMBL/GenBank/DDBJ whole genome shotgun (WGS) entry which is preliminary data.</text>
</comment>
<proteinExistence type="inferred from homology"/>
<evidence type="ECO:0000256" key="1">
    <source>
        <dbReference type="ARBA" id="ARBA00005290"/>
    </source>
</evidence>
<dbReference type="PANTHER" id="PTHR21231">
    <property type="entry name" value="XPA-BINDING PROTEIN 1-RELATED"/>
    <property type="match status" value="1"/>
</dbReference>
<organism evidence="7 8">
    <name type="scientific">Edaphochlamys debaryana</name>
    <dbReference type="NCBI Taxonomy" id="47281"/>
    <lineage>
        <taxon>Eukaryota</taxon>
        <taxon>Viridiplantae</taxon>
        <taxon>Chlorophyta</taxon>
        <taxon>core chlorophytes</taxon>
        <taxon>Chlorophyceae</taxon>
        <taxon>CS clade</taxon>
        <taxon>Chlamydomonadales</taxon>
        <taxon>Chlamydomonadales incertae sedis</taxon>
        <taxon>Edaphochlamys</taxon>
    </lineage>
</organism>
<comment type="subunit">
    <text evidence="5">Binds to RNA polymerase II (RNAPII).</text>
</comment>
<name>A0A835XGJ5_9CHLO</name>
<evidence type="ECO:0000256" key="5">
    <source>
        <dbReference type="RuleBase" id="RU365059"/>
    </source>
</evidence>
<dbReference type="AlphaFoldDB" id="A0A835XGJ5"/>
<keyword evidence="2 5" id="KW-0547">Nucleotide-binding</keyword>
<protein>
    <recommendedName>
        <fullName evidence="5">GPN-loop GTPase 2</fullName>
    </recommendedName>
</protein>
<gene>
    <name evidence="7" type="ORF">HYH03_017817</name>
</gene>
<evidence type="ECO:0000256" key="2">
    <source>
        <dbReference type="ARBA" id="ARBA00022741"/>
    </source>
</evidence>
<evidence type="ECO:0000256" key="6">
    <source>
        <dbReference type="SAM" id="MobiDB-lite"/>
    </source>
</evidence>
<dbReference type="GO" id="GO:0003924">
    <property type="term" value="F:GTPase activity"/>
    <property type="evidence" value="ECO:0007669"/>
    <property type="project" value="TreeGrafter"/>
</dbReference>
<evidence type="ECO:0000313" key="7">
    <source>
        <dbReference type="EMBL" id="KAG2483316.1"/>
    </source>
</evidence>
<dbReference type="SUPFAM" id="SSF52540">
    <property type="entry name" value="P-loop containing nucleoside triphosphate hydrolases"/>
    <property type="match status" value="2"/>
</dbReference>
<keyword evidence="8" id="KW-1185">Reference proteome</keyword>
<evidence type="ECO:0000313" key="8">
    <source>
        <dbReference type="Proteomes" id="UP000612055"/>
    </source>
</evidence>
<reference evidence="7" key="1">
    <citation type="journal article" date="2020" name="bioRxiv">
        <title>Comparative genomics of Chlamydomonas.</title>
        <authorList>
            <person name="Craig R.J."/>
            <person name="Hasan A.R."/>
            <person name="Ness R.W."/>
            <person name="Keightley P.D."/>
        </authorList>
    </citation>
    <scope>NUCLEOTIDE SEQUENCE</scope>
    <source>
        <strain evidence="7">CCAP 11/70</strain>
    </source>
</reference>
<comment type="function">
    <text evidence="5">Small GTPase required for proper localization of RNA polymerase II and III (RNAPII and RNAPIII). May act at an RNAP assembly step prior to nuclear import.</text>
</comment>
<dbReference type="GO" id="GO:0005525">
    <property type="term" value="F:GTP binding"/>
    <property type="evidence" value="ECO:0007669"/>
    <property type="project" value="UniProtKB-KW"/>
</dbReference>
<comment type="similarity">
    <text evidence="1 5">Belongs to the GPN-loop GTPase family.</text>
</comment>
<dbReference type="OrthoDB" id="5839at2759"/>
<dbReference type="PANTHER" id="PTHR21231:SF3">
    <property type="entry name" value="GPN-LOOP GTPASE 2"/>
    <property type="match status" value="1"/>
</dbReference>
<dbReference type="GO" id="GO:0005737">
    <property type="term" value="C:cytoplasm"/>
    <property type="evidence" value="ECO:0007669"/>
    <property type="project" value="TreeGrafter"/>
</dbReference>
<keyword evidence="4 5" id="KW-0342">GTP-binding</keyword>
<evidence type="ECO:0000256" key="4">
    <source>
        <dbReference type="ARBA" id="ARBA00023134"/>
    </source>
</evidence>
<dbReference type="Pfam" id="PF03029">
    <property type="entry name" value="ATP_bind_1"/>
    <property type="match status" value="2"/>
</dbReference>
<dbReference type="InterPro" id="IPR027417">
    <property type="entry name" value="P-loop_NTPase"/>
</dbReference>
<dbReference type="InterPro" id="IPR004130">
    <property type="entry name" value="Gpn"/>
</dbReference>